<dbReference type="GO" id="GO:0071555">
    <property type="term" value="P:cell wall organization"/>
    <property type="evidence" value="ECO:0007669"/>
    <property type="project" value="UniProtKB-KW"/>
</dbReference>
<dbReference type="EMBL" id="WKPI01000016">
    <property type="protein sequence ID" value="MSC33466.1"/>
    <property type="molecule type" value="Genomic_DNA"/>
</dbReference>
<dbReference type="Gene3D" id="3.30.1490.20">
    <property type="entry name" value="ATP-grasp fold, A domain"/>
    <property type="match status" value="1"/>
</dbReference>
<dbReference type="GO" id="GO:0046872">
    <property type="term" value="F:metal ion binding"/>
    <property type="evidence" value="ECO:0007669"/>
    <property type="project" value="UniProtKB-KW"/>
</dbReference>
<evidence type="ECO:0000256" key="9">
    <source>
        <dbReference type="ARBA" id="ARBA00022984"/>
    </source>
</evidence>
<feature type="binding site" evidence="15">
    <location>
        <position position="308"/>
    </location>
    <ligand>
        <name>Mg(2+)</name>
        <dbReference type="ChEBI" id="CHEBI:18420"/>
        <label>1</label>
    </ligand>
</feature>
<dbReference type="GO" id="GO:0009252">
    <property type="term" value="P:peptidoglycan biosynthetic process"/>
    <property type="evidence" value="ECO:0007669"/>
    <property type="project" value="UniProtKB-UniRule"/>
</dbReference>
<evidence type="ECO:0000256" key="7">
    <source>
        <dbReference type="ARBA" id="ARBA00022842"/>
    </source>
</evidence>
<keyword evidence="7 15" id="KW-0460">Magnesium</keyword>
<feature type="active site" evidence="13">
    <location>
        <position position="17"/>
    </location>
</feature>
<evidence type="ECO:0000256" key="10">
    <source>
        <dbReference type="ARBA" id="ARBA00023211"/>
    </source>
</evidence>
<evidence type="ECO:0000259" key="17">
    <source>
        <dbReference type="PROSITE" id="PS50975"/>
    </source>
</evidence>
<dbReference type="Gene3D" id="3.40.50.20">
    <property type="match status" value="1"/>
</dbReference>
<keyword evidence="21" id="KW-1185">Reference proteome</keyword>
<dbReference type="GO" id="GO:0005829">
    <property type="term" value="C:cytosol"/>
    <property type="evidence" value="ECO:0007669"/>
    <property type="project" value="TreeGrafter"/>
</dbReference>
<comment type="catalytic activity">
    <reaction evidence="12">
        <text>2 D-alanine + ATP = D-alanyl-D-alanine + ADP + phosphate + H(+)</text>
        <dbReference type="Rhea" id="RHEA:11224"/>
        <dbReference type="ChEBI" id="CHEBI:15378"/>
        <dbReference type="ChEBI" id="CHEBI:30616"/>
        <dbReference type="ChEBI" id="CHEBI:43474"/>
        <dbReference type="ChEBI" id="CHEBI:57416"/>
        <dbReference type="ChEBI" id="CHEBI:57822"/>
        <dbReference type="ChEBI" id="CHEBI:456216"/>
        <dbReference type="EC" id="6.3.2.4"/>
    </reaction>
</comment>
<dbReference type="InterPro" id="IPR011095">
    <property type="entry name" value="Dala_Dala_lig_C"/>
</dbReference>
<gene>
    <name evidence="12" type="primary">ddl</name>
    <name evidence="19" type="ORF">GKD88_10075</name>
    <name evidence="18" type="ORF">GKE08_10275</name>
</gene>
<comment type="cofactor">
    <cofactor evidence="15">
        <name>Mg(2+)</name>
        <dbReference type="ChEBI" id="CHEBI:18420"/>
    </cofactor>
    <cofactor evidence="15">
        <name>Mn(2+)</name>
        <dbReference type="ChEBI" id="CHEBI:29035"/>
    </cofactor>
    <text evidence="15">Binds 2 magnesium or manganese ions per subunit.</text>
</comment>
<sequence length="352" mass="39184">MMKKIKVAVLFGGCSDEYSVSLHSAAGVLRALDPQRYEIILIGIDRKGDWFLTSASPAEIEADQWHQPENQRLQLTLARSRFELKTASNAPIDVDVFFPVLHGRNGEDGSLQGMFELFHIPFVGCGLDASLLGMDKALSHQLAQQHGIEVSPFQVFNSAELDQKRSQIQRLKLPCFVKPARGGSSIGITKITAWKELDSACAAAAKHDSRILIEEAVVGEEIGCSVLETAEGLVLGAVDRIHLNSDFFDYEEKYVDTHAEVECPAPLPDFISEQMRRMALKLWEIHHCHGLVRVDCFLTGDQRIVFNEINTLPGMTATSRYPRMMGQAGITFEMILDTLIDEALRRSAKWTA</sequence>
<dbReference type="OrthoDB" id="9813261at2"/>
<organism evidence="18 20">
    <name type="scientific">Holdemania massiliensis</name>
    <dbReference type="NCBI Taxonomy" id="1468449"/>
    <lineage>
        <taxon>Bacteria</taxon>
        <taxon>Bacillati</taxon>
        <taxon>Bacillota</taxon>
        <taxon>Erysipelotrichia</taxon>
        <taxon>Erysipelotrichales</taxon>
        <taxon>Erysipelotrichaceae</taxon>
        <taxon>Holdemania</taxon>
    </lineage>
</organism>
<dbReference type="UniPathway" id="UPA00219"/>
<feature type="binding site" evidence="14">
    <location>
        <position position="136"/>
    </location>
    <ligand>
        <name>ATP</name>
        <dbReference type="ChEBI" id="CHEBI:30616"/>
    </ligand>
</feature>
<evidence type="ECO:0000313" key="18">
    <source>
        <dbReference type="EMBL" id="MSA89711.1"/>
    </source>
</evidence>
<dbReference type="NCBIfam" id="TIGR01205">
    <property type="entry name" value="D_ala_D_alaTIGR"/>
    <property type="match status" value="1"/>
</dbReference>
<feature type="domain" description="ATP-grasp" evidence="17">
    <location>
        <begin position="140"/>
        <end position="341"/>
    </location>
</feature>
<evidence type="ECO:0000256" key="16">
    <source>
        <dbReference type="PROSITE-ProRule" id="PRU00409"/>
    </source>
</evidence>
<keyword evidence="12" id="KW-0963">Cytoplasm</keyword>
<dbReference type="RefSeq" id="WP_154238933.1">
    <property type="nucleotide sequence ID" value="NZ_CALJPI010000108.1"/>
</dbReference>
<keyword evidence="10 15" id="KW-0464">Manganese</keyword>
<accession>A0A6N7S764</accession>
<feature type="binding site" evidence="15">
    <location>
        <position position="308"/>
    </location>
    <ligand>
        <name>Mg(2+)</name>
        <dbReference type="ChEBI" id="CHEBI:18420"/>
        <label>2</label>
    </ligand>
</feature>
<dbReference type="EC" id="6.3.2.4" evidence="12"/>
<dbReference type="AlphaFoldDB" id="A0A6N7S764"/>
<keyword evidence="6 16" id="KW-0067">ATP-binding</keyword>
<evidence type="ECO:0000256" key="8">
    <source>
        <dbReference type="ARBA" id="ARBA00022960"/>
    </source>
</evidence>
<dbReference type="PROSITE" id="PS50975">
    <property type="entry name" value="ATP_GRASP"/>
    <property type="match status" value="1"/>
</dbReference>
<dbReference type="Gene3D" id="3.30.470.20">
    <property type="entry name" value="ATP-grasp fold, B domain"/>
    <property type="match status" value="1"/>
</dbReference>
<evidence type="ECO:0000256" key="12">
    <source>
        <dbReference type="HAMAP-Rule" id="MF_00047"/>
    </source>
</evidence>
<evidence type="ECO:0000256" key="1">
    <source>
        <dbReference type="ARBA" id="ARBA00001936"/>
    </source>
</evidence>
<dbReference type="InterPro" id="IPR011761">
    <property type="entry name" value="ATP-grasp"/>
</dbReference>
<dbReference type="Pfam" id="PF07478">
    <property type="entry name" value="Dala_Dala_lig_C"/>
    <property type="match status" value="1"/>
</dbReference>
<name>A0A6N7S764_9FIRM</name>
<keyword evidence="9 12" id="KW-0573">Peptidoglycan synthesis</keyword>
<evidence type="ECO:0000256" key="2">
    <source>
        <dbReference type="ARBA" id="ARBA00010871"/>
    </source>
</evidence>
<evidence type="ECO:0000256" key="5">
    <source>
        <dbReference type="ARBA" id="ARBA00022741"/>
    </source>
</evidence>
<proteinExistence type="inferred from homology"/>
<dbReference type="HAMAP" id="MF_00047">
    <property type="entry name" value="Dala_Dala_lig"/>
    <property type="match status" value="1"/>
</dbReference>
<evidence type="ECO:0000256" key="4">
    <source>
        <dbReference type="ARBA" id="ARBA00022723"/>
    </source>
</evidence>
<comment type="pathway">
    <text evidence="12">Cell wall biogenesis; peptidoglycan biosynthesis.</text>
</comment>
<feature type="active site" evidence="13">
    <location>
        <position position="319"/>
    </location>
</feature>
<dbReference type="InterPro" id="IPR000291">
    <property type="entry name" value="D-Ala_lig_Van_CS"/>
</dbReference>
<evidence type="ECO:0000256" key="3">
    <source>
        <dbReference type="ARBA" id="ARBA00022598"/>
    </source>
</evidence>
<feature type="binding site" evidence="15">
    <location>
        <position position="310"/>
    </location>
    <ligand>
        <name>Mg(2+)</name>
        <dbReference type="ChEBI" id="CHEBI:18420"/>
        <label>2</label>
    </ligand>
</feature>
<dbReference type="InterPro" id="IPR011127">
    <property type="entry name" value="Dala_Dala_lig_N"/>
</dbReference>
<dbReference type="GO" id="GO:0008360">
    <property type="term" value="P:regulation of cell shape"/>
    <property type="evidence" value="ECO:0007669"/>
    <property type="project" value="UniProtKB-KW"/>
</dbReference>
<comment type="function">
    <text evidence="12">Cell wall formation.</text>
</comment>
<comment type="subcellular location">
    <subcellularLocation>
        <location evidence="12">Cytoplasm</location>
    </subcellularLocation>
</comment>
<keyword evidence="4 15" id="KW-0479">Metal-binding</keyword>
<keyword evidence="5 14" id="KW-0547">Nucleotide-binding</keyword>
<dbReference type="SUPFAM" id="SSF56059">
    <property type="entry name" value="Glutathione synthetase ATP-binding domain-like"/>
    <property type="match status" value="1"/>
</dbReference>
<feature type="binding site" evidence="15">
    <location>
        <position position="295"/>
    </location>
    <ligand>
        <name>Mg(2+)</name>
        <dbReference type="ChEBI" id="CHEBI:18420"/>
        <label>1</label>
    </ligand>
</feature>
<feature type="binding site" evidence="14">
    <location>
        <begin position="307"/>
        <end position="308"/>
    </location>
    <ligand>
        <name>ATP</name>
        <dbReference type="ChEBI" id="CHEBI:30616"/>
    </ligand>
</feature>
<evidence type="ECO:0000256" key="11">
    <source>
        <dbReference type="ARBA" id="ARBA00023316"/>
    </source>
</evidence>
<dbReference type="SUPFAM" id="SSF52440">
    <property type="entry name" value="PreATP-grasp domain"/>
    <property type="match status" value="1"/>
</dbReference>
<evidence type="ECO:0000256" key="15">
    <source>
        <dbReference type="PIRSR" id="PIRSR039102-3"/>
    </source>
</evidence>
<evidence type="ECO:0000313" key="19">
    <source>
        <dbReference type="EMBL" id="MSC33466.1"/>
    </source>
</evidence>
<reference evidence="20 21" key="1">
    <citation type="journal article" date="2019" name="Nat. Med.">
        <title>A library of human gut bacterial isolates paired with longitudinal multiomics data enables mechanistic microbiome research.</title>
        <authorList>
            <person name="Poyet M."/>
            <person name="Groussin M."/>
            <person name="Gibbons S.M."/>
            <person name="Avila-Pacheco J."/>
            <person name="Jiang X."/>
            <person name="Kearney S.M."/>
            <person name="Perrotta A.R."/>
            <person name="Berdy B."/>
            <person name="Zhao S."/>
            <person name="Lieberman T.D."/>
            <person name="Swanson P.K."/>
            <person name="Smith M."/>
            <person name="Roesemann S."/>
            <person name="Alexander J.E."/>
            <person name="Rich S.A."/>
            <person name="Livny J."/>
            <person name="Vlamakis H."/>
            <person name="Clish C."/>
            <person name="Bullock K."/>
            <person name="Deik A."/>
            <person name="Scott J."/>
            <person name="Pierce K.A."/>
            <person name="Xavier R.J."/>
            <person name="Alm E.J."/>
        </authorList>
    </citation>
    <scope>NUCLEOTIDE SEQUENCE [LARGE SCALE GENOMIC DNA]</scope>
    <source>
        <strain evidence="18 20">BIOML-A4</strain>
        <strain evidence="19 21">BIOML-A5</strain>
    </source>
</reference>
<feature type="binding site" evidence="14">
    <location>
        <begin position="214"/>
        <end position="221"/>
    </location>
    <ligand>
        <name>ATP</name>
        <dbReference type="ChEBI" id="CHEBI:30616"/>
    </ligand>
</feature>
<dbReference type="NCBIfam" id="NF002528">
    <property type="entry name" value="PRK01966.1-4"/>
    <property type="match status" value="1"/>
</dbReference>
<dbReference type="GO" id="GO:0008716">
    <property type="term" value="F:D-alanine-D-alanine ligase activity"/>
    <property type="evidence" value="ECO:0007669"/>
    <property type="project" value="UniProtKB-UniRule"/>
</dbReference>
<evidence type="ECO:0000256" key="14">
    <source>
        <dbReference type="PIRSR" id="PIRSR039102-2"/>
    </source>
</evidence>
<protein>
    <recommendedName>
        <fullName evidence="12">D-alanine--D-alanine ligase</fullName>
        <ecNumber evidence="12">6.3.2.4</ecNumber>
    </recommendedName>
    <alternativeName>
        <fullName evidence="12">D-Ala-D-Ala ligase</fullName>
    </alternativeName>
    <alternativeName>
        <fullName evidence="12">D-alanylalanine synthetase</fullName>
    </alternativeName>
</protein>
<comment type="similarity">
    <text evidence="2 12">Belongs to the D-alanine--D-alanine ligase family.</text>
</comment>
<dbReference type="PANTHER" id="PTHR23132">
    <property type="entry name" value="D-ALANINE--D-ALANINE LIGASE"/>
    <property type="match status" value="1"/>
</dbReference>
<dbReference type="PROSITE" id="PS00843">
    <property type="entry name" value="DALA_DALA_LIGASE_1"/>
    <property type="match status" value="1"/>
</dbReference>
<dbReference type="EMBL" id="WKPJ01000014">
    <property type="protein sequence ID" value="MSA89711.1"/>
    <property type="molecule type" value="Genomic_DNA"/>
</dbReference>
<dbReference type="Proteomes" id="UP000480929">
    <property type="component" value="Unassembled WGS sequence"/>
</dbReference>
<evidence type="ECO:0000256" key="13">
    <source>
        <dbReference type="PIRSR" id="PIRSR039102-1"/>
    </source>
</evidence>
<dbReference type="Proteomes" id="UP000433575">
    <property type="component" value="Unassembled WGS sequence"/>
</dbReference>
<comment type="caution">
    <text evidence="18">The sequence shown here is derived from an EMBL/GenBank/DDBJ whole genome shotgun (WGS) entry which is preliminary data.</text>
</comment>
<dbReference type="InterPro" id="IPR013815">
    <property type="entry name" value="ATP_grasp_subdomain_1"/>
</dbReference>
<evidence type="ECO:0000256" key="6">
    <source>
        <dbReference type="ARBA" id="ARBA00022840"/>
    </source>
</evidence>
<comment type="cofactor">
    <cofactor evidence="1">
        <name>Mn(2+)</name>
        <dbReference type="ChEBI" id="CHEBI:29035"/>
    </cofactor>
</comment>
<feature type="binding site" evidence="14">
    <location>
        <begin position="184"/>
        <end position="185"/>
    </location>
    <ligand>
        <name>ATP</name>
        <dbReference type="ChEBI" id="CHEBI:30616"/>
    </ligand>
</feature>
<evidence type="ECO:0000313" key="21">
    <source>
        <dbReference type="Proteomes" id="UP000480929"/>
    </source>
</evidence>
<evidence type="ECO:0000313" key="20">
    <source>
        <dbReference type="Proteomes" id="UP000433575"/>
    </source>
</evidence>
<feature type="binding site" evidence="14">
    <location>
        <begin position="176"/>
        <end position="178"/>
    </location>
    <ligand>
        <name>ATP</name>
        <dbReference type="ChEBI" id="CHEBI:30616"/>
    </ligand>
</feature>
<dbReference type="Pfam" id="PF01820">
    <property type="entry name" value="Dala_Dala_lig_N"/>
    <property type="match status" value="1"/>
</dbReference>
<dbReference type="InterPro" id="IPR005905">
    <property type="entry name" value="D_ala_D_ala"/>
</dbReference>
<keyword evidence="8 12" id="KW-0133">Cell shape</keyword>
<keyword evidence="3 12" id="KW-0436">Ligase</keyword>
<dbReference type="InterPro" id="IPR016185">
    <property type="entry name" value="PreATP-grasp_dom_sf"/>
</dbReference>
<dbReference type="PANTHER" id="PTHR23132:SF25">
    <property type="entry name" value="D-ALANINE--D-ALANINE LIGASE A"/>
    <property type="match status" value="1"/>
</dbReference>
<dbReference type="PIRSF" id="PIRSF039102">
    <property type="entry name" value="Ddl/VanB"/>
    <property type="match status" value="1"/>
</dbReference>
<dbReference type="GO" id="GO:0005524">
    <property type="term" value="F:ATP binding"/>
    <property type="evidence" value="ECO:0007669"/>
    <property type="project" value="UniProtKB-UniRule"/>
</dbReference>
<feature type="active site" evidence="13">
    <location>
        <position position="184"/>
    </location>
</feature>
<keyword evidence="11 12" id="KW-0961">Cell wall biogenesis/degradation</keyword>